<accession>A0ABT8YKR6</accession>
<dbReference type="InterPro" id="IPR024079">
    <property type="entry name" value="MetalloPept_cat_dom_sf"/>
</dbReference>
<evidence type="ECO:0000256" key="7">
    <source>
        <dbReference type="ARBA" id="ARBA00022737"/>
    </source>
</evidence>
<keyword evidence="4" id="KW-0964">Secreted</keyword>
<dbReference type="Gene3D" id="2.150.10.10">
    <property type="entry name" value="Serralysin-like metalloprotease, C-terminal"/>
    <property type="match status" value="1"/>
</dbReference>
<evidence type="ECO:0000256" key="9">
    <source>
        <dbReference type="ARBA" id="ARBA00022833"/>
    </source>
</evidence>
<evidence type="ECO:0000259" key="10">
    <source>
        <dbReference type="SMART" id="SM00235"/>
    </source>
</evidence>
<dbReference type="InterPro" id="IPR013858">
    <property type="entry name" value="Peptidase_M10B_C"/>
</dbReference>
<reference evidence="11" key="1">
    <citation type="journal article" date="2015" name="Int. J. Syst. Evol. Microbiol.">
        <title>Rhizobium alvei sp. nov., isolated from a freshwater river.</title>
        <authorList>
            <person name="Sheu S.Y."/>
            <person name="Huang H.W."/>
            <person name="Young C.C."/>
            <person name="Chen W.M."/>
        </authorList>
    </citation>
    <scope>NUCLEOTIDE SEQUENCE</scope>
    <source>
        <strain evidence="11">TNR-22</strain>
    </source>
</reference>
<sequence length="412" mass="44147">MAAPGNSHPANRLLPVFSLAEIADYLIVGYWQDQKPTWGARSWPVETTEISYSLEGLSEAHKAIARIAFATWDDVSALTFTEATETDAEAMIDFSTMIGGSFASVDVTSAGDITEATINVDPTHAAVLNSVLTEIFVHEIGHALGLGHGGDYNGSVGGAHYRNDTLQFSIMSYRSQANFHGSTTLDVLTPQMADIYAIAEKYGAERTRTGDTSYGFNTSGLDGASAALYDFTRSGTPEDNVAPALTLYDSGGTDMLDCSGYSADQRLDLRPGHWSDVGAYRNNIGIYRTTWIENAAGGAGDDRLIGNRIANDLYGNDGDDSLSGGGGNDRLWGGDGADLFLFGRNFGRDRIEDFEDGTDRIDLSGFGLPSWRIVLSRAEQEEDDVVVDLANGNELTIAGASLADLDRSDLVL</sequence>
<feature type="domain" description="Peptidase metallopeptidase" evidence="10">
    <location>
        <begin position="39"/>
        <end position="182"/>
    </location>
</feature>
<dbReference type="Pfam" id="PF00353">
    <property type="entry name" value="HemolysinCabind"/>
    <property type="match status" value="2"/>
</dbReference>
<evidence type="ECO:0000256" key="1">
    <source>
        <dbReference type="ARBA" id="ARBA00001913"/>
    </source>
</evidence>
<reference evidence="11" key="2">
    <citation type="submission" date="2023-07" db="EMBL/GenBank/DDBJ databases">
        <authorList>
            <person name="Shen H."/>
        </authorList>
    </citation>
    <scope>NUCLEOTIDE SEQUENCE</scope>
    <source>
        <strain evidence="11">TNR-22</strain>
    </source>
</reference>
<dbReference type="Pfam" id="PF00413">
    <property type="entry name" value="Peptidase_M10"/>
    <property type="match status" value="1"/>
</dbReference>
<evidence type="ECO:0000256" key="5">
    <source>
        <dbReference type="ARBA" id="ARBA00022670"/>
    </source>
</evidence>
<organism evidence="11 12">
    <name type="scientific">Rhizobium alvei</name>
    <dbReference type="NCBI Taxonomy" id="1132659"/>
    <lineage>
        <taxon>Bacteria</taxon>
        <taxon>Pseudomonadati</taxon>
        <taxon>Pseudomonadota</taxon>
        <taxon>Alphaproteobacteria</taxon>
        <taxon>Hyphomicrobiales</taxon>
        <taxon>Rhizobiaceae</taxon>
        <taxon>Rhizobium/Agrobacterium group</taxon>
        <taxon>Rhizobium</taxon>
    </lineage>
</organism>
<dbReference type="RefSeq" id="WP_304375758.1">
    <property type="nucleotide sequence ID" value="NZ_JAUOZU010000006.1"/>
</dbReference>
<evidence type="ECO:0000256" key="8">
    <source>
        <dbReference type="ARBA" id="ARBA00022801"/>
    </source>
</evidence>
<dbReference type="PROSITE" id="PS00330">
    <property type="entry name" value="HEMOLYSIN_CALCIUM"/>
    <property type="match status" value="1"/>
</dbReference>
<dbReference type="SMART" id="SM00235">
    <property type="entry name" value="ZnMc"/>
    <property type="match status" value="1"/>
</dbReference>
<dbReference type="PRINTS" id="PR00138">
    <property type="entry name" value="MATRIXIN"/>
</dbReference>
<evidence type="ECO:0000256" key="6">
    <source>
        <dbReference type="ARBA" id="ARBA00022723"/>
    </source>
</evidence>
<keyword evidence="12" id="KW-1185">Reference proteome</keyword>
<keyword evidence="7" id="KW-0677">Repeat</keyword>
<comment type="similarity">
    <text evidence="3">Belongs to the peptidase M10B family.</text>
</comment>
<evidence type="ECO:0000256" key="2">
    <source>
        <dbReference type="ARBA" id="ARBA00004613"/>
    </source>
</evidence>
<keyword evidence="8" id="KW-0378">Hydrolase</keyword>
<dbReference type="SUPFAM" id="SSF55486">
    <property type="entry name" value="Metalloproteases ('zincins'), catalytic domain"/>
    <property type="match status" value="1"/>
</dbReference>
<proteinExistence type="inferred from homology"/>
<dbReference type="InterPro" id="IPR001818">
    <property type="entry name" value="Pept_M10_metallopeptidase"/>
</dbReference>
<dbReference type="Gene3D" id="3.40.390.10">
    <property type="entry name" value="Collagenase (Catalytic Domain)"/>
    <property type="match status" value="1"/>
</dbReference>
<comment type="subcellular location">
    <subcellularLocation>
        <location evidence="2">Secreted</location>
    </subcellularLocation>
</comment>
<dbReference type="PRINTS" id="PR00313">
    <property type="entry name" value="CABNDNGRPT"/>
</dbReference>
<comment type="cofactor">
    <cofactor evidence="1">
        <name>Ca(2+)</name>
        <dbReference type="ChEBI" id="CHEBI:29108"/>
    </cofactor>
</comment>
<keyword evidence="6" id="KW-0479">Metal-binding</keyword>
<dbReference type="InterPro" id="IPR011049">
    <property type="entry name" value="Serralysin-like_metalloprot_C"/>
</dbReference>
<dbReference type="InterPro" id="IPR001343">
    <property type="entry name" value="Hemolysn_Ca-bd"/>
</dbReference>
<dbReference type="Pfam" id="PF08548">
    <property type="entry name" value="Peptidase_M10_C"/>
    <property type="match status" value="1"/>
</dbReference>
<name>A0ABT8YKR6_9HYPH</name>
<dbReference type="InterPro" id="IPR006026">
    <property type="entry name" value="Peptidase_Metallo"/>
</dbReference>
<comment type="caution">
    <text evidence="11">The sequence shown here is derived from an EMBL/GenBank/DDBJ whole genome shotgun (WGS) entry which is preliminary data.</text>
</comment>
<dbReference type="InterPro" id="IPR018511">
    <property type="entry name" value="Hemolysin-typ_Ca-bd_CS"/>
</dbReference>
<dbReference type="InterPro" id="IPR021190">
    <property type="entry name" value="Pept_M10A"/>
</dbReference>
<evidence type="ECO:0000256" key="4">
    <source>
        <dbReference type="ARBA" id="ARBA00022525"/>
    </source>
</evidence>
<keyword evidence="9" id="KW-0862">Zinc</keyword>
<evidence type="ECO:0000313" key="11">
    <source>
        <dbReference type="EMBL" id="MDO6963850.1"/>
    </source>
</evidence>
<dbReference type="Proteomes" id="UP001174932">
    <property type="component" value="Unassembled WGS sequence"/>
</dbReference>
<evidence type="ECO:0000313" key="12">
    <source>
        <dbReference type="Proteomes" id="UP001174932"/>
    </source>
</evidence>
<dbReference type="SUPFAM" id="SSF51120">
    <property type="entry name" value="beta-Roll"/>
    <property type="match status" value="1"/>
</dbReference>
<dbReference type="EMBL" id="JAUOZU010000006">
    <property type="protein sequence ID" value="MDO6963850.1"/>
    <property type="molecule type" value="Genomic_DNA"/>
</dbReference>
<evidence type="ECO:0000256" key="3">
    <source>
        <dbReference type="ARBA" id="ARBA00009490"/>
    </source>
</evidence>
<keyword evidence="5" id="KW-0645">Protease</keyword>
<gene>
    <name evidence="11" type="ORF">Q4481_07760</name>
</gene>
<protein>
    <submittedName>
        <fullName evidence="11">M10 family metallopeptidase C-terminal domain-containing protein</fullName>
    </submittedName>
</protein>